<evidence type="ECO:0000313" key="3">
    <source>
        <dbReference type="Proteomes" id="UP001595850"/>
    </source>
</evidence>
<proteinExistence type="predicted"/>
<organism evidence="2 3">
    <name type="scientific">Planomonospora corallina</name>
    <dbReference type="NCBI Taxonomy" id="1806052"/>
    <lineage>
        <taxon>Bacteria</taxon>
        <taxon>Bacillati</taxon>
        <taxon>Actinomycetota</taxon>
        <taxon>Actinomycetes</taxon>
        <taxon>Streptosporangiales</taxon>
        <taxon>Streptosporangiaceae</taxon>
        <taxon>Planomonospora</taxon>
    </lineage>
</organism>
<dbReference type="Proteomes" id="UP001595850">
    <property type="component" value="Unassembled WGS sequence"/>
</dbReference>
<protein>
    <recommendedName>
        <fullName evidence="4">ATP-binding protein</fullName>
    </recommendedName>
</protein>
<sequence>MKPARAASRRTLPGSPFNRTEAPPPPVEQYVLNDRVTHDKYGLGMVIGVEETAVVVDFGPQQVRIAAPYAKMTRL</sequence>
<accession>A0ABV8IBK4</accession>
<dbReference type="EMBL" id="JBHSBM010000023">
    <property type="protein sequence ID" value="MFC4060551.1"/>
    <property type="molecule type" value="Genomic_DNA"/>
</dbReference>
<comment type="caution">
    <text evidence="2">The sequence shown here is derived from an EMBL/GenBank/DDBJ whole genome shotgun (WGS) entry which is preliminary data.</text>
</comment>
<feature type="region of interest" description="Disordered" evidence="1">
    <location>
        <begin position="1"/>
        <end position="27"/>
    </location>
</feature>
<name>A0ABV8IBK4_9ACTN</name>
<evidence type="ECO:0008006" key="4">
    <source>
        <dbReference type="Google" id="ProtNLM"/>
    </source>
</evidence>
<dbReference type="RefSeq" id="WP_377289908.1">
    <property type="nucleotide sequence ID" value="NZ_JBHSBM010000023.1"/>
</dbReference>
<gene>
    <name evidence="2" type="ORF">ACFOWE_19785</name>
</gene>
<evidence type="ECO:0000256" key="1">
    <source>
        <dbReference type="SAM" id="MobiDB-lite"/>
    </source>
</evidence>
<keyword evidence="3" id="KW-1185">Reference proteome</keyword>
<evidence type="ECO:0000313" key="2">
    <source>
        <dbReference type="EMBL" id="MFC4060551.1"/>
    </source>
</evidence>
<reference evidence="3" key="1">
    <citation type="journal article" date="2019" name="Int. J. Syst. Evol. Microbiol.">
        <title>The Global Catalogue of Microorganisms (GCM) 10K type strain sequencing project: providing services to taxonomists for standard genome sequencing and annotation.</title>
        <authorList>
            <consortium name="The Broad Institute Genomics Platform"/>
            <consortium name="The Broad Institute Genome Sequencing Center for Infectious Disease"/>
            <person name="Wu L."/>
            <person name="Ma J."/>
        </authorList>
    </citation>
    <scope>NUCLEOTIDE SEQUENCE [LARGE SCALE GENOMIC DNA]</scope>
    <source>
        <strain evidence="3">TBRC 4489</strain>
    </source>
</reference>